<dbReference type="SUPFAM" id="SSF48264">
    <property type="entry name" value="Cytochrome P450"/>
    <property type="match status" value="1"/>
</dbReference>
<dbReference type="GO" id="GO:0004497">
    <property type="term" value="F:monooxygenase activity"/>
    <property type="evidence" value="ECO:0007669"/>
    <property type="project" value="InterPro"/>
</dbReference>
<dbReference type="GO" id="GO:0005506">
    <property type="term" value="F:iron ion binding"/>
    <property type="evidence" value="ECO:0007669"/>
    <property type="project" value="InterPro"/>
</dbReference>
<keyword evidence="2" id="KW-1185">Reference proteome</keyword>
<dbReference type="GO" id="GO:0020037">
    <property type="term" value="F:heme binding"/>
    <property type="evidence" value="ECO:0007669"/>
    <property type="project" value="InterPro"/>
</dbReference>
<dbReference type="Gene3D" id="1.10.630.10">
    <property type="entry name" value="Cytochrome P450"/>
    <property type="match status" value="1"/>
</dbReference>
<organism evidence="1 2">
    <name type="scientific">Cerrena zonata</name>
    <dbReference type="NCBI Taxonomy" id="2478898"/>
    <lineage>
        <taxon>Eukaryota</taxon>
        <taxon>Fungi</taxon>
        <taxon>Dikarya</taxon>
        <taxon>Basidiomycota</taxon>
        <taxon>Agaricomycotina</taxon>
        <taxon>Agaricomycetes</taxon>
        <taxon>Polyporales</taxon>
        <taxon>Cerrenaceae</taxon>
        <taxon>Cerrena</taxon>
    </lineage>
</organism>
<reference evidence="1 2" key="1">
    <citation type="submission" date="2022-09" db="EMBL/GenBank/DDBJ databases">
        <authorList>
            <person name="Palmer J.M."/>
        </authorList>
    </citation>
    <scope>NUCLEOTIDE SEQUENCE [LARGE SCALE GENOMIC DNA]</scope>
    <source>
        <strain evidence="1 2">DSM 7382</strain>
    </source>
</reference>
<sequence length="126" mass="14640">MFLFPWLLEQFTFCPICSSPEDFTYFLLAHWSEPEHFNPSRLLGDWPKDAFFAFGSGMTSYVGRRFSELGSLAFLSVIVMGYKITVKPELEFANETFEERRERVLRKFQGVTVIPVRIAITLAKRS</sequence>
<name>A0AAW0GP63_9APHY</name>
<evidence type="ECO:0000313" key="1">
    <source>
        <dbReference type="EMBL" id="KAK7692855.1"/>
    </source>
</evidence>
<evidence type="ECO:0000313" key="2">
    <source>
        <dbReference type="Proteomes" id="UP001385951"/>
    </source>
</evidence>
<dbReference type="InterPro" id="IPR001128">
    <property type="entry name" value="Cyt_P450"/>
</dbReference>
<dbReference type="Proteomes" id="UP001385951">
    <property type="component" value="Unassembled WGS sequence"/>
</dbReference>
<dbReference type="Pfam" id="PF00067">
    <property type="entry name" value="p450"/>
    <property type="match status" value="1"/>
</dbReference>
<dbReference type="InterPro" id="IPR036396">
    <property type="entry name" value="Cyt_P450_sf"/>
</dbReference>
<protein>
    <submittedName>
        <fullName evidence="1">Uncharacterized protein</fullName>
    </submittedName>
</protein>
<gene>
    <name evidence="1" type="ORF">QCA50_004490</name>
</gene>
<proteinExistence type="predicted"/>
<accession>A0AAW0GP63</accession>
<dbReference type="EMBL" id="JASBNA010000004">
    <property type="protein sequence ID" value="KAK7692855.1"/>
    <property type="molecule type" value="Genomic_DNA"/>
</dbReference>
<dbReference type="AlphaFoldDB" id="A0AAW0GP63"/>
<comment type="caution">
    <text evidence="1">The sequence shown here is derived from an EMBL/GenBank/DDBJ whole genome shotgun (WGS) entry which is preliminary data.</text>
</comment>
<dbReference type="GO" id="GO:0016705">
    <property type="term" value="F:oxidoreductase activity, acting on paired donors, with incorporation or reduction of molecular oxygen"/>
    <property type="evidence" value="ECO:0007669"/>
    <property type="project" value="InterPro"/>
</dbReference>